<accession>A0A1G8C3X3</accession>
<keyword evidence="10" id="KW-0966">Cell projection</keyword>
<comment type="similarity">
    <text evidence="2">Belongs to the FliH family.</text>
</comment>
<evidence type="ECO:0000256" key="6">
    <source>
        <dbReference type="ARBA" id="ARBA00022927"/>
    </source>
</evidence>
<evidence type="ECO:0000313" key="11">
    <source>
        <dbReference type="Proteomes" id="UP000199636"/>
    </source>
</evidence>
<feature type="domain" description="Flagellar assembly protein FliH/Type III secretion system HrpE" evidence="9">
    <location>
        <begin position="111"/>
        <end position="235"/>
    </location>
</feature>
<keyword evidence="11" id="KW-1185">Reference proteome</keyword>
<feature type="compositionally biased region" description="Acidic residues" evidence="8">
    <location>
        <begin position="42"/>
        <end position="54"/>
    </location>
</feature>
<evidence type="ECO:0000256" key="8">
    <source>
        <dbReference type="SAM" id="MobiDB-lite"/>
    </source>
</evidence>
<reference evidence="11" key="1">
    <citation type="submission" date="2016-10" db="EMBL/GenBank/DDBJ databases">
        <authorList>
            <person name="Varghese N."/>
            <person name="Submissions S."/>
        </authorList>
    </citation>
    <scope>NUCLEOTIDE SEQUENCE [LARGE SCALE GENOMIC DNA]</scope>
    <source>
        <strain evidence="11">CCM 7469</strain>
    </source>
</reference>
<protein>
    <recommendedName>
        <fullName evidence="3">Flagellar assembly protein FliH</fullName>
    </recommendedName>
</protein>
<evidence type="ECO:0000313" key="10">
    <source>
        <dbReference type="EMBL" id="SDH40008.1"/>
    </source>
</evidence>
<dbReference type="InterPro" id="IPR051472">
    <property type="entry name" value="T3SS_Stator/FliH"/>
</dbReference>
<organism evidence="10 11">
    <name type="scientific">Pseudomonas panipatensis</name>
    <dbReference type="NCBI Taxonomy" id="428992"/>
    <lineage>
        <taxon>Bacteria</taxon>
        <taxon>Pseudomonadati</taxon>
        <taxon>Pseudomonadota</taxon>
        <taxon>Gammaproteobacteria</taxon>
        <taxon>Pseudomonadales</taxon>
        <taxon>Pseudomonadaceae</taxon>
        <taxon>Pseudomonas</taxon>
    </lineage>
</organism>
<dbReference type="Proteomes" id="UP000199636">
    <property type="component" value="Unassembled WGS sequence"/>
</dbReference>
<dbReference type="GO" id="GO:0005829">
    <property type="term" value="C:cytosol"/>
    <property type="evidence" value="ECO:0007669"/>
    <property type="project" value="TreeGrafter"/>
</dbReference>
<keyword evidence="7" id="KW-1006">Bacterial flagellum protein export</keyword>
<dbReference type="GO" id="GO:0015031">
    <property type="term" value="P:protein transport"/>
    <property type="evidence" value="ECO:0007669"/>
    <property type="project" value="UniProtKB-KW"/>
</dbReference>
<keyword evidence="5" id="KW-1005">Bacterial flagellum biogenesis</keyword>
<evidence type="ECO:0000256" key="1">
    <source>
        <dbReference type="ARBA" id="ARBA00003041"/>
    </source>
</evidence>
<keyword evidence="10" id="KW-0969">Cilium</keyword>
<keyword evidence="10" id="KW-0282">Flagellum</keyword>
<dbReference type="RefSeq" id="WP_090260273.1">
    <property type="nucleotide sequence ID" value="NZ_FNDS01000001.1"/>
</dbReference>
<dbReference type="NCBIfam" id="NF004269">
    <property type="entry name" value="PRK05687.1-5"/>
    <property type="match status" value="1"/>
</dbReference>
<dbReference type="STRING" id="428992.SAMN05216272_101374"/>
<name>A0A1G8C3X3_9PSED</name>
<evidence type="ECO:0000259" key="9">
    <source>
        <dbReference type="Pfam" id="PF02108"/>
    </source>
</evidence>
<dbReference type="InterPro" id="IPR018035">
    <property type="entry name" value="Flagellar_FliH/T3SS_HrpE"/>
</dbReference>
<feature type="region of interest" description="Disordered" evidence="8">
    <location>
        <begin position="38"/>
        <end position="61"/>
    </location>
</feature>
<evidence type="ECO:0000256" key="7">
    <source>
        <dbReference type="ARBA" id="ARBA00023225"/>
    </source>
</evidence>
<dbReference type="SUPFAM" id="SSF160527">
    <property type="entry name" value="V-type ATPase subunit E-like"/>
    <property type="match status" value="1"/>
</dbReference>
<proteinExistence type="inferred from homology"/>
<dbReference type="OrthoDB" id="8480773at2"/>
<evidence type="ECO:0000256" key="2">
    <source>
        <dbReference type="ARBA" id="ARBA00006602"/>
    </source>
</evidence>
<dbReference type="GO" id="GO:0044781">
    <property type="term" value="P:bacterial-type flagellum organization"/>
    <property type="evidence" value="ECO:0007669"/>
    <property type="project" value="UniProtKB-KW"/>
</dbReference>
<keyword evidence="4" id="KW-0813">Transport</keyword>
<evidence type="ECO:0000256" key="5">
    <source>
        <dbReference type="ARBA" id="ARBA00022795"/>
    </source>
</evidence>
<dbReference type="Pfam" id="PF02108">
    <property type="entry name" value="FliH"/>
    <property type="match status" value="1"/>
</dbReference>
<evidence type="ECO:0000256" key="3">
    <source>
        <dbReference type="ARBA" id="ARBA00016507"/>
    </source>
</evidence>
<dbReference type="EMBL" id="FNDS01000001">
    <property type="protein sequence ID" value="SDH40008.1"/>
    <property type="molecule type" value="Genomic_DNA"/>
</dbReference>
<evidence type="ECO:0000256" key="4">
    <source>
        <dbReference type="ARBA" id="ARBA00022448"/>
    </source>
</evidence>
<dbReference type="PANTHER" id="PTHR34982">
    <property type="entry name" value="YOP PROTEINS TRANSLOCATION PROTEIN L"/>
    <property type="match status" value="1"/>
</dbReference>
<sequence>MVLPAKPRGDQDVDSSDLIRARDVGGFDLWSLPSFDPVVELPEPEPEPLPEEPDVPAVEEVPVEDVRPLTLEELEAIRQDAYNEGFSTGEKDGFHTGQLKARQEADEALQERVKQLETLMSQLFEPIAEQDRLIEQVLVNLVGQIARQVIQRELSNDSSQVRQVLREALKLLPMGAQNVRIHVNPQDFELVKALRERHEESWRILEDEELLPGGCRIETEHSRIDASIETRLAQITKQLFEQQRDQATHPLEADLHIDLGAADAP</sequence>
<gene>
    <name evidence="10" type="ORF">SAMN05216272_101374</name>
</gene>
<dbReference type="PANTHER" id="PTHR34982:SF1">
    <property type="entry name" value="FLAGELLAR ASSEMBLY PROTEIN FLIH"/>
    <property type="match status" value="1"/>
</dbReference>
<dbReference type="AlphaFoldDB" id="A0A1G8C3X3"/>
<comment type="function">
    <text evidence="1">Needed for flagellar regrowth and assembly.</text>
</comment>
<keyword evidence="6" id="KW-0653">Protein transport</keyword>